<dbReference type="Proteomes" id="UP000775213">
    <property type="component" value="Unassembled WGS sequence"/>
</dbReference>
<keyword evidence="2" id="KW-1185">Reference proteome</keyword>
<proteinExistence type="predicted"/>
<protein>
    <submittedName>
        <fullName evidence="1">Uncharacterized protein</fullName>
    </submittedName>
</protein>
<evidence type="ECO:0000313" key="1">
    <source>
        <dbReference type="EMBL" id="KAH0454920.1"/>
    </source>
</evidence>
<sequence>MKQLKKLPHRRLIGHVKKAFQDQISMQMAYLGSIAALKFAMNQKPCCLQLSANFLKNSSPFQLKIFHQLRLSKESTVNLPFQHQELVKESEIFREMGAQKMDALKGKVEQIKSEMEGKFSTIKGRFFNYERSFHPWKIDLEG</sequence>
<gene>
    <name evidence="1" type="ORF">IEQ34_016844</name>
</gene>
<reference evidence="1 2" key="1">
    <citation type="journal article" date="2021" name="Hortic Res">
        <title>Chromosome-scale assembly of the Dendrobium chrysotoxum genome enhances the understanding of orchid evolution.</title>
        <authorList>
            <person name="Zhang Y."/>
            <person name="Zhang G.Q."/>
            <person name="Zhang D."/>
            <person name="Liu X.D."/>
            <person name="Xu X.Y."/>
            <person name="Sun W.H."/>
            <person name="Yu X."/>
            <person name="Zhu X."/>
            <person name="Wang Z.W."/>
            <person name="Zhao X."/>
            <person name="Zhong W.Y."/>
            <person name="Chen H."/>
            <person name="Yin W.L."/>
            <person name="Huang T."/>
            <person name="Niu S.C."/>
            <person name="Liu Z.J."/>
        </authorList>
    </citation>
    <scope>NUCLEOTIDE SEQUENCE [LARGE SCALE GENOMIC DNA]</scope>
    <source>
        <strain evidence="1">Lindl</strain>
    </source>
</reference>
<name>A0AAV7FYS3_DENCH</name>
<dbReference type="EMBL" id="JAGFBR010000015">
    <property type="protein sequence ID" value="KAH0454920.1"/>
    <property type="molecule type" value="Genomic_DNA"/>
</dbReference>
<comment type="caution">
    <text evidence="1">The sequence shown here is derived from an EMBL/GenBank/DDBJ whole genome shotgun (WGS) entry which is preliminary data.</text>
</comment>
<organism evidence="1 2">
    <name type="scientific">Dendrobium chrysotoxum</name>
    <name type="common">Orchid</name>
    <dbReference type="NCBI Taxonomy" id="161865"/>
    <lineage>
        <taxon>Eukaryota</taxon>
        <taxon>Viridiplantae</taxon>
        <taxon>Streptophyta</taxon>
        <taxon>Embryophyta</taxon>
        <taxon>Tracheophyta</taxon>
        <taxon>Spermatophyta</taxon>
        <taxon>Magnoliopsida</taxon>
        <taxon>Liliopsida</taxon>
        <taxon>Asparagales</taxon>
        <taxon>Orchidaceae</taxon>
        <taxon>Epidendroideae</taxon>
        <taxon>Malaxideae</taxon>
        <taxon>Dendrobiinae</taxon>
        <taxon>Dendrobium</taxon>
    </lineage>
</organism>
<evidence type="ECO:0000313" key="2">
    <source>
        <dbReference type="Proteomes" id="UP000775213"/>
    </source>
</evidence>
<accession>A0AAV7FYS3</accession>
<dbReference type="AlphaFoldDB" id="A0AAV7FYS3"/>